<keyword evidence="2" id="KW-1185">Reference proteome</keyword>
<evidence type="ECO:0000313" key="2">
    <source>
        <dbReference type="Proteomes" id="UP000008021"/>
    </source>
</evidence>
<reference evidence="1" key="1">
    <citation type="submission" date="2015-04" db="UniProtKB">
        <authorList>
            <consortium name="EnsemblPlants"/>
        </authorList>
    </citation>
    <scope>IDENTIFICATION</scope>
</reference>
<protein>
    <recommendedName>
        <fullName evidence="3">Pentatricopeptide repeat-containing protein</fullName>
    </recommendedName>
</protein>
<dbReference type="HOGENOM" id="CLU_988245_0_0_1"/>
<dbReference type="InterPro" id="IPR044578">
    <property type="entry name" value="BIR6-like"/>
</dbReference>
<dbReference type="Gene3D" id="1.25.40.10">
    <property type="entry name" value="Tetratricopeptide repeat domain"/>
    <property type="match status" value="1"/>
</dbReference>
<sequence>MRPLAPLFPNTPLSLCLELDAERRFHPCRHEPDAERRIHPHVVVVAVATSIASIHLSLSLATIVLVTAAGQRRSSATARTRLALQNRTLHVVGEGAAASPNILTHGKRTPRKLIGNNLPINVVRGRDDGGGAAGWRGGFAARGGVLEILGRVQLGDAEAELSSYGIGPTTEVVEQVLRSHVCYFRTKSVVRFFVWSGRSVNHTGYAWNLLVDILGKAGMEEPMWDAIHTMNKEDGGLVTVATFASILSCYCASGNLRKVVKAFDVRGERERTRGGEGRGRRG</sequence>
<organism evidence="1">
    <name type="scientific">Oryza meridionalis</name>
    <dbReference type="NCBI Taxonomy" id="40149"/>
    <lineage>
        <taxon>Eukaryota</taxon>
        <taxon>Viridiplantae</taxon>
        <taxon>Streptophyta</taxon>
        <taxon>Embryophyta</taxon>
        <taxon>Tracheophyta</taxon>
        <taxon>Spermatophyta</taxon>
        <taxon>Magnoliopsida</taxon>
        <taxon>Liliopsida</taxon>
        <taxon>Poales</taxon>
        <taxon>Poaceae</taxon>
        <taxon>BOP clade</taxon>
        <taxon>Oryzoideae</taxon>
        <taxon>Oryzeae</taxon>
        <taxon>Oryzinae</taxon>
        <taxon>Oryza</taxon>
    </lineage>
</organism>
<dbReference type="EnsemblPlants" id="OMERI01G27480.1">
    <property type="protein sequence ID" value="OMERI01G27480.1"/>
    <property type="gene ID" value="OMERI01G27480"/>
</dbReference>
<dbReference type="PANTHER" id="PTHR47003">
    <property type="entry name" value="OS01G0970900 PROTEIN"/>
    <property type="match status" value="1"/>
</dbReference>
<dbReference type="PANTHER" id="PTHR47003:SF3">
    <property type="entry name" value="SMALL RIBOSOMAL SUBUNIT PROTEIN MS81 (RPPR8)"/>
    <property type="match status" value="1"/>
</dbReference>
<evidence type="ECO:0008006" key="3">
    <source>
        <dbReference type="Google" id="ProtNLM"/>
    </source>
</evidence>
<evidence type="ECO:0000313" key="1">
    <source>
        <dbReference type="EnsemblPlants" id="OMERI01G27480.1"/>
    </source>
</evidence>
<name>A0A0E0C7J5_9ORYZ</name>
<accession>A0A0E0C7J5</accession>
<dbReference type="InterPro" id="IPR011990">
    <property type="entry name" value="TPR-like_helical_dom_sf"/>
</dbReference>
<reference evidence="1" key="2">
    <citation type="submission" date="2018-05" db="EMBL/GenBank/DDBJ databases">
        <title>OmerRS3 (Oryza meridionalis Reference Sequence Version 3).</title>
        <authorList>
            <person name="Zhang J."/>
            <person name="Kudrna D."/>
            <person name="Lee S."/>
            <person name="Talag J."/>
            <person name="Welchert J."/>
            <person name="Wing R.A."/>
        </authorList>
    </citation>
    <scope>NUCLEOTIDE SEQUENCE [LARGE SCALE GENOMIC DNA]</scope>
    <source>
        <strain evidence="1">cv. OR44</strain>
    </source>
</reference>
<proteinExistence type="predicted"/>
<dbReference type="Proteomes" id="UP000008021">
    <property type="component" value="Chromosome 1"/>
</dbReference>
<dbReference type="AlphaFoldDB" id="A0A0E0C7J5"/>
<dbReference type="GO" id="GO:0008380">
    <property type="term" value="P:RNA splicing"/>
    <property type="evidence" value="ECO:0007669"/>
    <property type="project" value="InterPro"/>
</dbReference>
<dbReference type="STRING" id="40149.A0A0E0C7J5"/>
<dbReference type="Gramene" id="OMERI01G27480.1">
    <property type="protein sequence ID" value="OMERI01G27480.1"/>
    <property type="gene ID" value="OMERI01G27480"/>
</dbReference>